<dbReference type="InterPro" id="IPR000014">
    <property type="entry name" value="PAS"/>
</dbReference>
<dbReference type="STRING" id="643674.PAEH1_11110"/>
<dbReference type="PROSITE" id="PS50112">
    <property type="entry name" value="PAS"/>
    <property type="match status" value="1"/>
</dbReference>
<dbReference type="Pfam" id="PF13426">
    <property type="entry name" value="PAS_9"/>
    <property type="match status" value="1"/>
</dbReference>
<dbReference type="InterPro" id="IPR043128">
    <property type="entry name" value="Rev_trsase/Diguanyl_cyclase"/>
</dbReference>
<dbReference type="Pfam" id="PF13188">
    <property type="entry name" value="PAS_8"/>
    <property type="match status" value="1"/>
</dbReference>
<dbReference type="Proteomes" id="UP000189369">
    <property type="component" value="Chromosome"/>
</dbReference>
<dbReference type="Pfam" id="PF00563">
    <property type="entry name" value="EAL"/>
    <property type="match status" value="1"/>
</dbReference>
<dbReference type="InterPro" id="IPR035965">
    <property type="entry name" value="PAS-like_dom_sf"/>
</dbReference>
<evidence type="ECO:0000259" key="1">
    <source>
        <dbReference type="PROSITE" id="PS50112"/>
    </source>
</evidence>
<dbReference type="InterPro" id="IPR035919">
    <property type="entry name" value="EAL_sf"/>
</dbReference>
<feature type="domain" description="PAC" evidence="2">
    <location>
        <begin position="202"/>
        <end position="254"/>
    </location>
</feature>
<protein>
    <recommendedName>
        <fullName evidence="7">Diguanylate cyclase</fullName>
    </recommendedName>
</protein>
<feature type="domain" description="EAL" evidence="3">
    <location>
        <begin position="429"/>
        <end position="683"/>
    </location>
</feature>
<evidence type="ECO:0000313" key="6">
    <source>
        <dbReference type="Proteomes" id="UP000189369"/>
    </source>
</evidence>
<feature type="domain" description="PAS" evidence="1">
    <location>
        <begin position="129"/>
        <end position="176"/>
    </location>
</feature>
<dbReference type="Gene3D" id="3.30.70.270">
    <property type="match status" value="1"/>
</dbReference>
<dbReference type="NCBIfam" id="TIGR00229">
    <property type="entry name" value="sensory_box"/>
    <property type="match status" value="2"/>
</dbReference>
<dbReference type="CDD" id="cd00130">
    <property type="entry name" value="PAS"/>
    <property type="match status" value="1"/>
</dbReference>
<dbReference type="FunFam" id="3.30.70.270:FF:000001">
    <property type="entry name" value="Diguanylate cyclase domain protein"/>
    <property type="match status" value="1"/>
</dbReference>
<dbReference type="PANTHER" id="PTHR44757">
    <property type="entry name" value="DIGUANYLATE CYCLASE DGCP"/>
    <property type="match status" value="1"/>
</dbReference>
<dbReference type="CDD" id="cd01949">
    <property type="entry name" value="GGDEF"/>
    <property type="match status" value="1"/>
</dbReference>
<evidence type="ECO:0000313" key="5">
    <source>
        <dbReference type="EMBL" id="AQS51952.1"/>
    </source>
</evidence>
<evidence type="ECO:0000259" key="3">
    <source>
        <dbReference type="PROSITE" id="PS50883"/>
    </source>
</evidence>
<dbReference type="SMART" id="SM00091">
    <property type="entry name" value="PAS"/>
    <property type="match status" value="2"/>
</dbReference>
<dbReference type="InterPro" id="IPR052155">
    <property type="entry name" value="Biofilm_reg_signaling"/>
</dbReference>
<accession>A0A1U9K1R9</accession>
<organism evidence="5 6">
    <name type="scientific">Paenalcaligenes hominis</name>
    <dbReference type="NCBI Taxonomy" id="643674"/>
    <lineage>
        <taxon>Bacteria</taxon>
        <taxon>Pseudomonadati</taxon>
        <taxon>Pseudomonadota</taxon>
        <taxon>Betaproteobacteria</taxon>
        <taxon>Burkholderiales</taxon>
        <taxon>Alcaligenaceae</taxon>
        <taxon>Paenalcaligenes</taxon>
    </lineage>
</organism>
<gene>
    <name evidence="5" type="ORF">PAEH1_11110</name>
</gene>
<dbReference type="OrthoDB" id="9813903at2"/>
<dbReference type="PROSITE" id="PS50887">
    <property type="entry name" value="GGDEF"/>
    <property type="match status" value="1"/>
</dbReference>
<evidence type="ECO:0000259" key="2">
    <source>
        <dbReference type="PROSITE" id="PS50113"/>
    </source>
</evidence>
<dbReference type="CDD" id="cd01948">
    <property type="entry name" value="EAL"/>
    <property type="match status" value="1"/>
</dbReference>
<dbReference type="NCBIfam" id="TIGR00254">
    <property type="entry name" value="GGDEF"/>
    <property type="match status" value="1"/>
</dbReference>
<dbReference type="AlphaFoldDB" id="A0A1U9K1R9"/>
<dbReference type="SMART" id="SM00267">
    <property type="entry name" value="GGDEF"/>
    <property type="match status" value="1"/>
</dbReference>
<dbReference type="PROSITE" id="PS50113">
    <property type="entry name" value="PAC"/>
    <property type="match status" value="1"/>
</dbReference>
<evidence type="ECO:0008006" key="7">
    <source>
        <dbReference type="Google" id="ProtNLM"/>
    </source>
</evidence>
<proteinExistence type="predicted"/>
<dbReference type="InterPro" id="IPR000700">
    <property type="entry name" value="PAS-assoc_C"/>
</dbReference>
<dbReference type="SUPFAM" id="SSF141868">
    <property type="entry name" value="EAL domain-like"/>
    <property type="match status" value="1"/>
</dbReference>
<feature type="domain" description="GGDEF" evidence="4">
    <location>
        <begin position="286"/>
        <end position="420"/>
    </location>
</feature>
<dbReference type="InterPro" id="IPR029787">
    <property type="entry name" value="Nucleotide_cyclase"/>
</dbReference>
<dbReference type="EMBL" id="CP019697">
    <property type="protein sequence ID" value="AQS51952.1"/>
    <property type="molecule type" value="Genomic_DNA"/>
</dbReference>
<dbReference type="InterPro" id="IPR000160">
    <property type="entry name" value="GGDEF_dom"/>
</dbReference>
<dbReference type="InterPro" id="IPR001633">
    <property type="entry name" value="EAL_dom"/>
</dbReference>
<dbReference type="KEGG" id="phn:PAEH1_11110"/>
<dbReference type="PROSITE" id="PS50883">
    <property type="entry name" value="EAL"/>
    <property type="match status" value="1"/>
</dbReference>
<dbReference type="GO" id="GO:0003824">
    <property type="term" value="F:catalytic activity"/>
    <property type="evidence" value="ECO:0007669"/>
    <property type="project" value="UniProtKB-ARBA"/>
</dbReference>
<dbReference type="Gene3D" id="3.30.450.20">
    <property type="entry name" value="PAS domain"/>
    <property type="match status" value="2"/>
</dbReference>
<evidence type="ECO:0000259" key="4">
    <source>
        <dbReference type="PROSITE" id="PS50887"/>
    </source>
</evidence>
<dbReference type="SMART" id="SM00052">
    <property type="entry name" value="EAL"/>
    <property type="match status" value="1"/>
</dbReference>
<dbReference type="SUPFAM" id="SSF55073">
    <property type="entry name" value="Nucleotide cyclase"/>
    <property type="match status" value="1"/>
</dbReference>
<sequence length="707" mass="80319">MSAQSKERPRITKQQQLFSSLANNALVGVAIIQNNRFSFVNRQFAQLVGYDRNQLLKLERAQTVFASYDVILEQFTLGQKELLIEDQFTHFSGRKIDVEVCFIRTHYGETAAHVLFVLDISQRKESERSAQIAALVYENTGEAIVVTDENGLVVDVNPAFSEITGYELPEIVGRSMNILSSGRHSTSFYRKMWQQLRTTGRWQGDLWNRRKNGEDYAERLNISTCYNEDGSVYRRIGLFFDVTTHKEREEDIWRQANYDHLTELPNRQLFQKRLQQAMQDADENNKAFALIFLDLDLFKDVNDTFGHDVGDLLLREAARRLLSCVRGESDTVARIGGDEFTVIVTNVADQQIVNRICEDILQAIAQPYYLGDGMATVSASIGVTMYPEDAADASELLKNADMAMYGAKDSGRNQYCYFIPAMSEAIQARMMFSESLQRAIDENQFTLYYQPIVDMRTGQVVKYEALIRWQHPELGLVPPSEYIPFAEDSGLIVGIGNWVFKAVLEQAKIWYEEGREQFISLNVSPAQFYTDGVKADDWISSIKEAGVPTQMIVIEITERLLLENNPVITHILQQFREAGLRIALDDFGTGFSSLTYLKRYPIDIIKIDQSFVRNLASESEDLALCEAMIVMAKKLGLEVIAEGVEGPEQEKLLLEAGCALGQGYLYSRPVTVQDLDRWALERKRNAIKSNTNDPIMTGPFPTKTYMV</sequence>
<dbReference type="Pfam" id="PF00990">
    <property type="entry name" value="GGDEF"/>
    <property type="match status" value="1"/>
</dbReference>
<dbReference type="SUPFAM" id="SSF55785">
    <property type="entry name" value="PYP-like sensor domain (PAS domain)"/>
    <property type="match status" value="2"/>
</dbReference>
<reference evidence="5 6" key="1">
    <citation type="submission" date="2017-01" db="EMBL/GenBank/DDBJ databases">
        <title>Complete Genome Sequence of Paenalcaligenes hominis, Isolated from a paraplegic Patient with neurogenic bladder.</title>
        <authorList>
            <person name="Mukhopadhyay R."/>
            <person name="Joaquin J."/>
            <person name="Hogue R."/>
            <person name="Kilaru A."/>
            <person name="Jospin G."/>
            <person name="Mars K."/>
            <person name="Eisen J.A."/>
            <person name="Chaturvedi V."/>
        </authorList>
    </citation>
    <scope>NUCLEOTIDE SEQUENCE [LARGE SCALE GENOMIC DNA]</scope>
    <source>
        <strain evidence="5 6">15S00501</strain>
    </source>
</reference>
<dbReference type="PANTHER" id="PTHR44757:SF2">
    <property type="entry name" value="BIOFILM ARCHITECTURE MAINTENANCE PROTEIN MBAA"/>
    <property type="match status" value="1"/>
</dbReference>
<name>A0A1U9K1R9_9BURK</name>
<dbReference type="Gene3D" id="3.20.20.450">
    <property type="entry name" value="EAL domain"/>
    <property type="match status" value="1"/>
</dbReference>